<dbReference type="InterPro" id="IPR013112">
    <property type="entry name" value="FAD-bd_8"/>
</dbReference>
<name>A0A084QFQ7_STAC4</name>
<evidence type="ECO:0000256" key="9">
    <source>
        <dbReference type="ARBA" id="ARBA00023136"/>
    </source>
</evidence>
<dbReference type="InParanoid" id="A0A084QFQ7"/>
<feature type="transmembrane region" description="Helical" evidence="11">
    <location>
        <begin position="177"/>
        <end position="197"/>
    </location>
</feature>
<dbReference type="SUPFAM" id="SSF52343">
    <property type="entry name" value="Ferredoxin reductase-like, C-terminal NADP-linked domain"/>
    <property type="match status" value="1"/>
</dbReference>
<proteinExistence type="inferred from homology"/>
<evidence type="ECO:0000256" key="8">
    <source>
        <dbReference type="ARBA" id="ARBA00023065"/>
    </source>
</evidence>
<feature type="compositionally biased region" description="Polar residues" evidence="10">
    <location>
        <begin position="1"/>
        <end position="12"/>
    </location>
</feature>
<evidence type="ECO:0000256" key="10">
    <source>
        <dbReference type="SAM" id="MobiDB-lite"/>
    </source>
</evidence>
<evidence type="ECO:0000313" key="13">
    <source>
        <dbReference type="EMBL" id="KFA62792.1"/>
    </source>
</evidence>
<feature type="transmembrane region" description="Helical" evidence="11">
    <location>
        <begin position="97"/>
        <end position="119"/>
    </location>
</feature>
<keyword evidence="6 11" id="KW-1133">Transmembrane helix</keyword>
<keyword evidence="4 11" id="KW-0812">Transmembrane</keyword>
<dbReference type="EMBL" id="KL660776">
    <property type="protein sequence ID" value="KFA62792.1"/>
    <property type="molecule type" value="Genomic_DNA"/>
</dbReference>
<dbReference type="Proteomes" id="UP000028524">
    <property type="component" value="Unassembled WGS sequence"/>
</dbReference>
<evidence type="ECO:0000256" key="7">
    <source>
        <dbReference type="ARBA" id="ARBA00023002"/>
    </source>
</evidence>
<dbReference type="InterPro" id="IPR039261">
    <property type="entry name" value="FNR_nucleotide-bd"/>
</dbReference>
<keyword evidence="9 11" id="KW-0472">Membrane</keyword>
<dbReference type="PANTHER" id="PTHR32361">
    <property type="entry name" value="FERRIC/CUPRIC REDUCTASE TRANSMEMBRANE COMPONENT"/>
    <property type="match status" value="1"/>
</dbReference>
<feature type="transmembrane region" description="Helical" evidence="11">
    <location>
        <begin position="238"/>
        <end position="255"/>
    </location>
</feature>
<dbReference type="InterPro" id="IPR013121">
    <property type="entry name" value="Fe_red_NAD-bd_6"/>
</dbReference>
<feature type="transmembrane region" description="Helical" evidence="11">
    <location>
        <begin position="212"/>
        <end position="231"/>
    </location>
</feature>
<dbReference type="PANTHER" id="PTHR32361:SF28">
    <property type="entry name" value="FRP1P"/>
    <property type="match status" value="1"/>
</dbReference>
<dbReference type="SFLD" id="SFLDS00052">
    <property type="entry name" value="Ferric_Reductase_Domain"/>
    <property type="match status" value="1"/>
</dbReference>
<dbReference type="Pfam" id="PF08022">
    <property type="entry name" value="FAD_binding_8"/>
    <property type="match status" value="1"/>
</dbReference>
<gene>
    <name evidence="13" type="ORF">S40285_03807</name>
</gene>
<keyword evidence="14" id="KW-1185">Reference proteome</keyword>
<dbReference type="SFLD" id="SFLDG01168">
    <property type="entry name" value="Ferric_reductase_subgroup_(FRE"/>
    <property type="match status" value="1"/>
</dbReference>
<dbReference type="Gene3D" id="3.40.50.80">
    <property type="entry name" value="Nucleotide-binding domain of ferredoxin-NADP reductase (FNR) module"/>
    <property type="match status" value="1"/>
</dbReference>
<reference evidence="13 14" key="1">
    <citation type="journal article" date="2014" name="BMC Genomics">
        <title>Comparative genome sequencing reveals chemotype-specific gene clusters in the toxigenic black mold Stachybotrys.</title>
        <authorList>
            <person name="Semeiks J."/>
            <person name="Borek D."/>
            <person name="Otwinowski Z."/>
            <person name="Grishin N.V."/>
        </authorList>
    </citation>
    <scope>NUCLEOTIDE SEQUENCE [LARGE SCALE GENOMIC DNA]</scope>
    <source>
        <strain evidence="13 14">IBT 40285</strain>
    </source>
</reference>
<comment type="similarity">
    <text evidence="2">Belongs to the ferric reductase (FRE) family.</text>
</comment>
<dbReference type="GO" id="GO:0005886">
    <property type="term" value="C:plasma membrane"/>
    <property type="evidence" value="ECO:0007669"/>
    <property type="project" value="TreeGrafter"/>
</dbReference>
<protein>
    <recommendedName>
        <fullName evidence="12">FAD-binding FR-type domain-containing protein</fullName>
    </recommendedName>
</protein>
<dbReference type="Pfam" id="PF01794">
    <property type="entry name" value="Ferric_reduct"/>
    <property type="match status" value="1"/>
</dbReference>
<feature type="domain" description="FAD-binding FR-type" evidence="12">
    <location>
        <begin position="274"/>
        <end position="386"/>
    </location>
</feature>
<dbReference type="Pfam" id="PF08030">
    <property type="entry name" value="NAD_binding_6"/>
    <property type="match status" value="1"/>
</dbReference>
<keyword evidence="8" id="KW-0406">Ion transport</keyword>
<evidence type="ECO:0000256" key="5">
    <source>
        <dbReference type="ARBA" id="ARBA00022982"/>
    </source>
</evidence>
<dbReference type="AlphaFoldDB" id="A0A084QFQ7"/>
<evidence type="ECO:0000256" key="2">
    <source>
        <dbReference type="ARBA" id="ARBA00006278"/>
    </source>
</evidence>
<dbReference type="OMA" id="RRWWYEL"/>
<evidence type="ECO:0000256" key="4">
    <source>
        <dbReference type="ARBA" id="ARBA00022692"/>
    </source>
</evidence>
<feature type="transmembrane region" description="Helical" evidence="11">
    <location>
        <begin position="139"/>
        <end position="156"/>
    </location>
</feature>
<evidence type="ECO:0000259" key="12">
    <source>
        <dbReference type="PROSITE" id="PS51384"/>
    </source>
</evidence>
<dbReference type="PROSITE" id="PS51384">
    <property type="entry name" value="FAD_FR"/>
    <property type="match status" value="1"/>
</dbReference>
<keyword evidence="5" id="KW-0249">Electron transport</keyword>
<feature type="transmembrane region" description="Helical" evidence="11">
    <location>
        <begin position="47"/>
        <end position="67"/>
    </location>
</feature>
<evidence type="ECO:0000256" key="6">
    <source>
        <dbReference type="ARBA" id="ARBA00022989"/>
    </source>
</evidence>
<dbReference type="GO" id="GO:0000293">
    <property type="term" value="F:ferric-chelate reductase activity"/>
    <property type="evidence" value="ECO:0007669"/>
    <property type="project" value="UniProtKB-ARBA"/>
</dbReference>
<sequence>MSSNAGHGSTSPPVAGNSTSSGGHGSHMSPERLAMFARRTSMNYESMTAFALSMAALALVFITFHVIRHATHRLRIKGPSFFVGPSRVIRRTFTRKIPVLPSAGHAALVFFYVAINTVITFTNMDNNNMPMNPNMASRSAWMAMGNLTILVLLGLKNTPLSLFTSWSYERLNILHQVAGYTTIAFIIIHASCYSSYFVGDGRPERLLYTDEIYGMVAACSFLVLGFAGAVIRRWWYELFYYLHVGFWMLAIVMTGMHQPELNRPVIVITMVAGSMWALDRLLRASRLVFYSVNNTATLTALPNGGTRVQLAKAPVGAEAGKHCFLWIPALRTFESHPFTIASMNPLEFVVASHDGFTRDLHRHAVEQPGALLKASVEGSYGAFPDASAYDKVVLVSGGSGASFTFGVALTLIKRLASNTGPQIEFIWVVKQRSYLQWFSTHLSTLQRDARVSLKIFVTRSTASDVTISSKGAMAMHCESVDATPISEDKETVVMVQSPISTTVSVDLEKSLASDGEEISPIEAATPESDIHKHIPVTCMRPDVEAVLRDAINSTAAGKSVLVMGCGPEGLMTQVRDTTARSIRTDGPVVELHCERFGW</sequence>
<dbReference type="GO" id="GO:0006879">
    <property type="term" value="P:intracellular iron ion homeostasis"/>
    <property type="evidence" value="ECO:0007669"/>
    <property type="project" value="TreeGrafter"/>
</dbReference>
<dbReference type="HOGENOM" id="CLU_010365_5_0_1"/>
<dbReference type="STRING" id="1283841.A0A084QFQ7"/>
<dbReference type="InterPro" id="IPR017927">
    <property type="entry name" value="FAD-bd_FR_type"/>
</dbReference>
<keyword evidence="3" id="KW-0813">Transport</keyword>
<dbReference type="GO" id="GO:0015677">
    <property type="term" value="P:copper ion import"/>
    <property type="evidence" value="ECO:0007669"/>
    <property type="project" value="TreeGrafter"/>
</dbReference>
<evidence type="ECO:0000256" key="3">
    <source>
        <dbReference type="ARBA" id="ARBA00022448"/>
    </source>
</evidence>
<dbReference type="GO" id="GO:0006826">
    <property type="term" value="P:iron ion transport"/>
    <property type="evidence" value="ECO:0007669"/>
    <property type="project" value="TreeGrafter"/>
</dbReference>
<evidence type="ECO:0000256" key="11">
    <source>
        <dbReference type="SAM" id="Phobius"/>
    </source>
</evidence>
<evidence type="ECO:0000313" key="14">
    <source>
        <dbReference type="Proteomes" id="UP000028524"/>
    </source>
</evidence>
<dbReference type="InterPro" id="IPR013130">
    <property type="entry name" value="Fe3_Rdtase_TM_dom"/>
</dbReference>
<evidence type="ECO:0000256" key="1">
    <source>
        <dbReference type="ARBA" id="ARBA00004141"/>
    </source>
</evidence>
<comment type="subcellular location">
    <subcellularLocation>
        <location evidence="1">Membrane</location>
        <topology evidence="1">Multi-pass membrane protein</topology>
    </subcellularLocation>
</comment>
<dbReference type="InterPro" id="IPR051410">
    <property type="entry name" value="Ferric/Cupric_Reductase"/>
</dbReference>
<dbReference type="OrthoDB" id="10006946at2759"/>
<accession>A0A084QFQ7</accession>
<organism evidence="13 14">
    <name type="scientific">Stachybotrys chlorohalonatus (strain IBT 40285)</name>
    <dbReference type="NCBI Taxonomy" id="1283841"/>
    <lineage>
        <taxon>Eukaryota</taxon>
        <taxon>Fungi</taxon>
        <taxon>Dikarya</taxon>
        <taxon>Ascomycota</taxon>
        <taxon>Pezizomycotina</taxon>
        <taxon>Sordariomycetes</taxon>
        <taxon>Hypocreomycetidae</taxon>
        <taxon>Hypocreales</taxon>
        <taxon>Stachybotryaceae</taxon>
        <taxon>Stachybotrys</taxon>
    </lineage>
</organism>
<dbReference type="CDD" id="cd06186">
    <property type="entry name" value="NOX_Duox_like_FAD_NADP"/>
    <property type="match status" value="1"/>
</dbReference>
<feature type="region of interest" description="Disordered" evidence="10">
    <location>
        <begin position="1"/>
        <end position="29"/>
    </location>
</feature>
<keyword evidence="7" id="KW-0560">Oxidoreductase</keyword>